<dbReference type="STRING" id="314260.PB2503_10739"/>
<dbReference type="GO" id="GO:0044550">
    <property type="term" value="P:secondary metabolite biosynthetic process"/>
    <property type="evidence" value="ECO:0007669"/>
    <property type="project" value="TreeGrafter"/>
</dbReference>
<accession>E0THA9</accession>
<dbReference type="EMBL" id="CP002156">
    <property type="protein sequence ID" value="ADM10199.1"/>
    <property type="molecule type" value="Genomic_DNA"/>
</dbReference>
<feature type="domain" description="Carrier" evidence="4">
    <location>
        <begin position="513"/>
        <end position="589"/>
    </location>
</feature>
<dbReference type="Pfam" id="PF00501">
    <property type="entry name" value="AMP-binding"/>
    <property type="match status" value="1"/>
</dbReference>
<dbReference type="Proteomes" id="UP000001302">
    <property type="component" value="Chromosome"/>
</dbReference>
<dbReference type="NCBIfam" id="TIGR01733">
    <property type="entry name" value="AA-adenyl-dom"/>
    <property type="match status" value="1"/>
</dbReference>
<keyword evidence="6" id="KW-1185">Reference proteome</keyword>
<dbReference type="Gene3D" id="3.40.50.12780">
    <property type="entry name" value="N-terminal domain of ligase-like"/>
    <property type="match status" value="1"/>
</dbReference>
<gene>
    <name evidence="5" type="ordered locus">PB2503_10739</name>
</gene>
<dbReference type="PANTHER" id="PTHR45527">
    <property type="entry name" value="NONRIBOSOMAL PEPTIDE SYNTHETASE"/>
    <property type="match status" value="1"/>
</dbReference>
<name>E0THA9_PARBH</name>
<feature type="region of interest" description="Disordered" evidence="3">
    <location>
        <begin position="494"/>
        <end position="518"/>
    </location>
</feature>
<dbReference type="GO" id="GO:0005737">
    <property type="term" value="C:cytoplasm"/>
    <property type="evidence" value="ECO:0007669"/>
    <property type="project" value="TreeGrafter"/>
</dbReference>
<dbReference type="AlphaFoldDB" id="E0THA9"/>
<dbReference type="Pfam" id="PF00550">
    <property type="entry name" value="PP-binding"/>
    <property type="match status" value="1"/>
</dbReference>
<dbReference type="SUPFAM" id="SSF47336">
    <property type="entry name" value="ACP-like"/>
    <property type="match status" value="1"/>
</dbReference>
<reference evidence="6" key="1">
    <citation type="submission" date="2010-08" db="EMBL/GenBank/DDBJ databases">
        <title>Genome sequence of Parvularcula bermudensis HTCC2503.</title>
        <authorList>
            <person name="Kang D.-M."/>
            <person name="Oh H.-M."/>
            <person name="Cho J.-C."/>
        </authorList>
    </citation>
    <scope>NUCLEOTIDE SEQUENCE [LARGE SCALE GENOMIC DNA]</scope>
    <source>
        <strain evidence="6">ATCC BAA-594 / HTCC2503 / KCTC 12087</strain>
    </source>
</reference>
<evidence type="ECO:0000256" key="3">
    <source>
        <dbReference type="SAM" id="MobiDB-lite"/>
    </source>
</evidence>
<evidence type="ECO:0000313" key="6">
    <source>
        <dbReference type="Proteomes" id="UP000001302"/>
    </source>
</evidence>
<sequence>MSPLTDPVWDRLNATEVKWPPGDVVALFDAQAAAHPTHTAIRFMGTDVSYGEVQRRSCQIALELQPRLSPMEADTPPVVGLAGPRNPDLVAALIGIWRAGAVALPIDLDHPEARRAYLVENSGAAFVVGPADLSPKESDTAASVDGGLSSHRPDFAYLQYTSGSTGKPKGVKGGHPQLANFLHAMASLLSFGADDRLLAVTTLSFDIALLEWFLPLICGGSIILPSDDQAADGEAMVTLLREEAASFFQGTPATWRLLLDAGLGPHSGLTALCGGEPLPSALAATLLPKVGSLWNVYGPTETTVWSTAGRIDTPEAIHVGRPLANTVLSILDEHDRRVPPDTPGELIIGGEGVALGYHARPEETAARFTEAPPDSGLEGKVYLTGDRAVLTSDGVIRLLGRADAQVKIRGFRIELGEVENALGQVTAGGAAAATVHTDGAGEAMLVGYVSAASGRRKPTASTLRRGLRALLPDYMIPQRFVVLDSLPLTPNGKIDRKALPAPGRQISQSRGRPPQTADEQALAAAFQAVLGVETVSTTDNFVTLGGQSLQAARVATRFREATGKVITPRALLFETLEQAAAGATTPGQG</sequence>
<dbReference type="FunFam" id="3.30.300.30:FF:000010">
    <property type="entry name" value="Enterobactin synthetase component F"/>
    <property type="match status" value="1"/>
</dbReference>
<dbReference type="Gene3D" id="3.40.50.1820">
    <property type="entry name" value="alpha/beta hydrolase"/>
    <property type="match status" value="1"/>
</dbReference>
<dbReference type="eggNOG" id="COG1020">
    <property type="taxonomic scope" value="Bacteria"/>
</dbReference>
<protein>
    <submittedName>
        <fullName evidence="5">Putative peptide synthetase protein</fullName>
    </submittedName>
</protein>
<dbReference type="RefSeq" id="WP_013301173.1">
    <property type="nucleotide sequence ID" value="NC_014414.1"/>
</dbReference>
<dbReference type="InterPro" id="IPR020845">
    <property type="entry name" value="AMP-binding_CS"/>
</dbReference>
<dbReference type="Gene3D" id="3.30.300.30">
    <property type="match status" value="1"/>
</dbReference>
<evidence type="ECO:0000256" key="2">
    <source>
        <dbReference type="ARBA" id="ARBA00022553"/>
    </source>
</evidence>
<dbReference type="InterPro" id="IPR045851">
    <property type="entry name" value="AMP-bd_C_sf"/>
</dbReference>
<dbReference type="Pfam" id="PF13193">
    <property type="entry name" value="AMP-binding_C"/>
    <property type="match status" value="1"/>
</dbReference>
<dbReference type="OrthoDB" id="9803968at2"/>
<evidence type="ECO:0000256" key="1">
    <source>
        <dbReference type="ARBA" id="ARBA00022450"/>
    </source>
</evidence>
<dbReference type="InterPro" id="IPR009081">
    <property type="entry name" value="PP-bd_ACP"/>
</dbReference>
<dbReference type="GO" id="GO:0043041">
    <property type="term" value="P:amino acid activation for nonribosomal peptide biosynthetic process"/>
    <property type="evidence" value="ECO:0007669"/>
    <property type="project" value="TreeGrafter"/>
</dbReference>
<keyword evidence="1" id="KW-0596">Phosphopantetheine</keyword>
<dbReference type="PANTHER" id="PTHR45527:SF1">
    <property type="entry name" value="FATTY ACID SYNTHASE"/>
    <property type="match status" value="1"/>
</dbReference>
<dbReference type="InterPro" id="IPR010071">
    <property type="entry name" value="AA_adenyl_dom"/>
</dbReference>
<dbReference type="PROSITE" id="PS00455">
    <property type="entry name" value="AMP_BINDING"/>
    <property type="match status" value="1"/>
</dbReference>
<dbReference type="KEGG" id="pbr:PB2503_10739"/>
<dbReference type="SUPFAM" id="SSF56801">
    <property type="entry name" value="Acetyl-CoA synthetase-like"/>
    <property type="match status" value="1"/>
</dbReference>
<evidence type="ECO:0000313" key="5">
    <source>
        <dbReference type="EMBL" id="ADM10199.1"/>
    </source>
</evidence>
<dbReference type="HOGENOM" id="CLU_000022_2_12_5"/>
<dbReference type="InterPro" id="IPR000873">
    <property type="entry name" value="AMP-dep_synth/lig_dom"/>
</dbReference>
<dbReference type="InterPro" id="IPR036736">
    <property type="entry name" value="ACP-like_sf"/>
</dbReference>
<proteinExistence type="predicted"/>
<dbReference type="InterPro" id="IPR042099">
    <property type="entry name" value="ANL_N_sf"/>
</dbReference>
<dbReference type="PROSITE" id="PS50075">
    <property type="entry name" value="CARRIER"/>
    <property type="match status" value="1"/>
</dbReference>
<organism evidence="5 6">
    <name type="scientific">Parvularcula bermudensis (strain ATCC BAA-594 / HTCC2503 / KCTC 12087)</name>
    <dbReference type="NCBI Taxonomy" id="314260"/>
    <lineage>
        <taxon>Bacteria</taxon>
        <taxon>Pseudomonadati</taxon>
        <taxon>Pseudomonadota</taxon>
        <taxon>Alphaproteobacteria</taxon>
        <taxon>Parvularculales</taxon>
        <taxon>Parvularculaceae</taxon>
        <taxon>Parvularcula</taxon>
    </lineage>
</organism>
<reference evidence="5 6" key="2">
    <citation type="journal article" date="2011" name="J. Bacteriol.">
        <title>Complete genome sequence of strain HTCC2503T of Parvularcula bermudensis, the type species of the order "Parvularculales" in the class Alphaproteobacteria.</title>
        <authorList>
            <person name="Oh H.M."/>
            <person name="Kang I."/>
            <person name="Vergin K.L."/>
            <person name="Kang D."/>
            <person name="Rhee K.H."/>
            <person name="Giovannoni S.J."/>
            <person name="Cho J.C."/>
        </authorList>
    </citation>
    <scope>NUCLEOTIDE SEQUENCE [LARGE SCALE GENOMIC DNA]</scope>
    <source>
        <strain evidence="6">ATCC BAA-594 / HTCC2503 / KCTC 12087</strain>
    </source>
</reference>
<dbReference type="InterPro" id="IPR025110">
    <property type="entry name" value="AMP-bd_C"/>
</dbReference>
<dbReference type="InterPro" id="IPR029058">
    <property type="entry name" value="AB_hydrolase_fold"/>
</dbReference>
<evidence type="ECO:0000259" key="4">
    <source>
        <dbReference type="PROSITE" id="PS50075"/>
    </source>
</evidence>
<keyword evidence="2" id="KW-0597">Phosphoprotein</keyword>
<dbReference type="GO" id="GO:0031177">
    <property type="term" value="F:phosphopantetheine binding"/>
    <property type="evidence" value="ECO:0007669"/>
    <property type="project" value="TreeGrafter"/>
</dbReference>